<evidence type="ECO:0000256" key="5">
    <source>
        <dbReference type="ARBA" id="ARBA00023163"/>
    </source>
</evidence>
<dbReference type="AlphaFoldDB" id="M0NTJ5"/>
<gene>
    <name evidence="7" type="ORF">C470_07139</name>
</gene>
<keyword evidence="4" id="KW-0805">Transcription regulation</keyword>
<comment type="caution">
    <text evidence="7">The sequence shown here is derived from an EMBL/GenBank/DDBJ whole genome shotgun (WGS) entry which is preliminary data.</text>
</comment>
<organism evidence="7 8">
    <name type="scientific">Halorubrum distributum JCM 13561</name>
    <dbReference type="NCBI Taxonomy" id="1227483"/>
    <lineage>
        <taxon>Archaea</taxon>
        <taxon>Methanobacteriati</taxon>
        <taxon>Methanobacteriota</taxon>
        <taxon>Stenosarchaea group</taxon>
        <taxon>Halobacteria</taxon>
        <taxon>Halobacteriales</taxon>
        <taxon>Haloferacaceae</taxon>
        <taxon>Halorubrum</taxon>
        <taxon>Halorubrum distributum group</taxon>
    </lineage>
</organism>
<dbReference type="PANTHER" id="PTHR11618">
    <property type="entry name" value="TRANSCRIPTION INITIATION FACTOR IIB-RELATED"/>
    <property type="match status" value="1"/>
</dbReference>
<evidence type="ECO:0000256" key="1">
    <source>
        <dbReference type="ARBA" id="ARBA00010857"/>
    </source>
</evidence>
<evidence type="ECO:0000256" key="4">
    <source>
        <dbReference type="ARBA" id="ARBA00023015"/>
    </source>
</evidence>
<dbReference type="PANTHER" id="PTHR11618:SF13">
    <property type="entry name" value="TRANSCRIPTION INITIATION FACTOR IIB"/>
    <property type="match status" value="1"/>
</dbReference>
<dbReference type="InterPro" id="IPR023486">
    <property type="entry name" value="TFIIB_CS"/>
</dbReference>
<dbReference type="GO" id="GO:0097550">
    <property type="term" value="C:transcription preinitiation complex"/>
    <property type="evidence" value="ECO:0007669"/>
    <property type="project" value="TreeGrafter"/>
</dbReference>
<accession>M0NTJ5</accession>
<evidence type="ECO:0000256" key="3">
    <source>
        <dbReference type="ARBA" id="ARBA00022737"/>
    </source>
</evidence>
<dbReference type="GO" id="GO:0017025">
    <property type="term" value="F:TBP-class protein binding"/>
    <property type="evidence" value="ECO:0007669"/>
    <property type="project" value="InterPro"/>
</dbReference>
<reference evidence="7 8" key="1">
    <citation type="journal article" date="2014" name="PLoS Genet.">
        <title>Phylogenetically driven sequencing of extremely halophilic archaea reveals strategies for static and dynamic osmo-response.</title>
        <authorList>
            <person name="Becker E.A."/>
            <person name="Seitzer P.M."/>
            <person name="Tritt A."/>
            <person name="Larsen D."/>
            <person name="Krusor M."/>
            <person name="Yao A.I."/>
            <person name="Wu D."/>
            <person name="Madern D."/>
            <person name="Eisen J.A."/>
            <person name="Darling A.E."/>
            <person name="Facciotti M.T."/>
        </authorList>
    </citation>
    <scope>NUCLEOTIDE SEQUENCE [LARGE SCALE GENOMIC DNA]</scope>
    <source>
        <strain evidence="7 8">JCM 13561</strain>
    </source>
</reference>
<dbReference type="GO" id="GO:0070897">
    <property type="term" value="P:transcription preinitiation complex assembly"/>
    <property type="evidence" value="ECO:0007669"/>
    <property type="project" value="InterPro"/>
</dbReference>
<dbReference type="Gene3D" id="1.10.472.10">
    <property type="entry name" value="Cyclin-like"/>
    <property type="match status" value="2"/>
</dbReference>
<comment type="similarity">
    <text evidence="1">Belongs to the TFIIB family.</text>
</comment>
<proteinExistence type="inferred from homology"/>
<dbReference type="InterPro" id="IPR013150">
    <property type="entry name" value="TFIIB_cyclin"/>
</dbReference>
<dbReference type="Proteomes" id="UP000011581">
    <property type="component" value="Unassembled WGS sequence"/>
</dbReference>
<evidence type="ECO:0000256" key="2">
    <source>
        <dbReference type="ARBA" id="ARBA00013932"/>
    </source>
</evidence>
<name>M0NTJ5_9EURY</name>
<dbReference type="Pfam" id="PF00382">
    <property type="entry name" value="TFIIB"/>
    <property type="match status" value="2"/>
</dbReference>
<evidence type="ECO:0000313" key="8">
    <source>
        <dbReference type="Proteomes" id="UP000011581"/>
    </source>
</evidence>
<evidence type="ECO:0000313" key="7">
    <source>
        <dbReference type="EMBL" id="EMA61282.1"/>
    </source>
</evidence>
<dbReference type="InterPro" id="IPR036915">
    <property type="entry name" value="Cyclin-like_sf"/>
</dbReference>
<evidence type="ECO:0000259" key="6">
    <source>
        <dbReference type="Pfam" id="PF00382"/>
    </source>
</evidence>
<feature type="domain" description="Transcription factor TFIIB cyclin-like" evidence="6">
    <location>
        <begin position="1"/>
        <end position="78"/>
    </location>
</feature>
<dbReference type="PROSITE" id="PS00782">
    <property type="entry name" value="TFIIB"/>
    <property type="match status" value="1"/>
</dbReference>
<dbReference type="EMBL" id="AOJF01000032">
    <property type="protein sequence ID" value="EMA61282.1"/>
    <property type="molecule type" value="Genomic_DNA"/>
</dbReference>
<feature type="domain" description="Transcription factor TFIIB cyclin-like" evidence="6">
    <location>
        <begin position="86"/>
        <end position="166"/>
    </location>
</feature>
<sequence>MRRIASRLGFAESLRDQACQLFRSAQAESLLRGRSIESMAAASVFAACRCARARLLGEVAALVRVAESRVETAYQALNTELGLPTPPVTPGQFVPRLAAALDCSDFVRRRTRDLAKRARDATVTAGVHPTGFAAACLYVAGQDHDSGLTQAAVAAAADVTIAMIQGHRDTLVEQVS</sequence>
<dbReference type="SUPFAM" id="SSF47954">
    <property type="entry name" value="Cyclin-like"/>
    <property type="match status" value="2"/>
</dbReference>
<keyword evidence="3" id="KW-0677">Repeat</keyword>
<dbReference type="InterPro" id="IPR000812">
    <property type="entry name" value="TFIIB"/>
</dbReference>
<keyword evidence="5" id="KW-0804">Transcription</keyword>
<protein>
    <recommendedName>
        <fullName evidence="2">Transcription initiation factor IIB</fullName>
    </recommendedName>
</protein>